<dbReference type="Pfam" id="PF00875">
    <property type="entry name" value="DNA_photolyase"/>
    <property type="match status" value="1"/>
</dbReference>
<dbReference type="SUPFAM" id="SSF48173">
    <property type="entry name" value="Cryptochrome/photolyase FAD-binding domain"/>
    <property type="match status" value="1"/>
</dbReference>
<dbReference type="FunFam" id="1.10.579.10:FF:000002">
    <property type="entry name" value="Deoxyribodipyrimidine photolyase"/>
    <property type="match status" value="1"/>
</dbReference>
<keyword evidence="16" id="KW-1185">Reference proteome</keyword>
<evidence type="ECO:0000256" key="11">
    <source>
        <dbReference type="ARBA" id="ARBA00023239"/>
    </source>
</evidence>
<keyword evidence="8" id="KW-0274">FAD</keyword>
<dbReference type="GO" id="GO:0003904">
    <property type="term" value="F:deoxyribodipyrimidine photo-lyase activity"/>
    <property type="evidence" value="ECO:0007669"/>
    <property type="project" value="UniProtKB-EC"/>
</dbReference>
<evidence type="ECO:0000256" key="6">
    <source>
        <dbReference type="ARBA" id="ARBA00022630"/>
    </source>
</evidence>
<evidence type="ECO:0000256" key="3">
    <source>
        <dbReference type="ARBA" id="ARBA00006409"/>
    </source>
</evidence>
<dbReference type="PROSITE" id="PS01084">
    <property type="entry name" value="DNA_PHOTOLYASES_2_2"/>
    <property type="match status" value="1"/>
</dbReference>
<evidence type="ECO:0000256" key="4">
    <source>
        <dbReference type="ARBA" id="ARBA00013149"/>
    </source>
</evidence>
<comment type="catalytic activity">
    <reaction evidence="13">
        <text>cyclobutadipyrimidine (in DNA) = 2 pyrimidine residues (in DNA).</text>
        <dbReference type="EC" id="4.1.99.3"/>
    </reaction>
</comment>
<dbReference type="EC" id="4.1.99.3" evidence="4"/>
<keyword evidence="6" id="KW-0285">Flavoprotein</keyword>
<proteinExistence type="inferred from homology"/>
<evidence type="ECO:0000256" key="12">
    <source>
        <dbReference type="ARBA" id="ARBA00031671"/>
    </source>
</evidence>
<dbReference type="InterPro" id="IPR006050">
    <property type="entry name" value="DNA_photolyase_N"/>
</dbReference>
<dbReference type="InterPro" id="IPR036155">
    <property type="entry name" value="Crypto/Photolyase_N_sf"/>
</dbReference>
<comment type="cofactor">
    <cofactor evidence="2">
        <name>FAD</name>
        <dbReference type="ChEBI" id="CHEBI:57692"/>
    </cofactor>
</comment>
<dbReference type="Gene3D" id="1.25.40.80">
    <property type="match status" value="1"/>
</dbReference>
<sequence>MIHDKRITHFAGILPESGQYVLYWMQQAQRTRCNHALEFAAKRANEMNKPLVVGFVLLPKFPGAGYRHYRFMLQGLAQVQQDLAKLGIGFVMETADMVSGVCKLAENAAWVVTDSGYLRIQRQWRNQVQRRLACPFSIIETDVVVPVAAASDKQETAARTLRPRIMKNLDAFLDFADPPGIKIRGQCPLEPALDIDPEKVCTGLGYKQSLSDASVLFTGGQGRARDRLSVFIAEKLAHYPNRARDPAAGCQSDLSPYLHFGQISPVDIVLQVRNADVAEPARAAFIEQLVVRRELAVNFVWYNSGYDSYGSAVPAWAQKSLDAHTHDPRVYLYSPEQFEAAQTHDPYWNAAQAEMVVTGKMHNYMRMYWGKKIIEWSKTPESAFDTMLWLNNRYALDGRDPNGFAGVAWCFGRHDRGWKEREIFGKIRYMNASGLERKFQIAAYVKKYLP</sequence>
<evidence type="ECO:0000256" key="9">
    <source>
        <dbReference type="ARBA" id="ARBA00023125"/>
    </source>
</evidence>
<dbReference type="PANTHER" id="PTHR10211">
    <property type="entry name" value="DEOXYRIBODIPYRIMIDINE PHOTOLYASE"/>
    <property type="match status" value="1"/>
</dbReference>
<dbReference type="Proteomes" id="UP000525298">
    <property type="component" value="Unassembled WGS sequence"/>
</dbReference>
<dbReference type="InterPro" id="IPR036134">
    <property type="entry name" value="Crypto/Photolyase_FAD-like_sf"/>
</dbReference>
<comment type="cofactor">
    <cofactor evidence="1">
        <name>(6R)-5,10-methylene-5,6,7,8-tetrahydrofolate</name>
        <dbReference type="ChEBI" id="CHEBI:15636"/>
    </cofactor>
</comment>
<dbReference type="Gene3D" id="1.10.579.10">
    <property type="entry name" value="DNA Cyclobutane Dipyrimidine Photolyase, subunit A, domain 3"/>
    <property type="match status" value="1"/>
</dbReference>
<evidence type="ECO:0000313" key="15">
    <source>
        <dbReference type="EMBL" id="MBA2880524.1"/>
    </source>
</evidence>
<dbReference type="GO" id="GO:0003677">
    <property type="term" value="F:DNA binding"/>
    <property type="evidence" value="ECO:0007669"/>
    <property type="project" value="UniProtKB-KW"/>
</dbReference>
<evidence type="ECO:0000256" key="10">
    <source>
        <dbReference type="ARBA" id="ARBA00023204"/>
    </source>
</evidence>
<dbReference type="RefSeq" id="WP_181550200.1">
    <property type="nucleotide sequence ID" value="NZ_JACDUS010000002.1"/>
</dbReference>
<dbReference type="GO" id="GO:0000719">
    <property type="term" value="P:photoreactive repair"/>
    <property type="evidence" value="ECO:0007669"/>
    <property type="project" value="TreeGrafter"/>
</dbReference>
<evidence type="ECO:0000259" key="14">
    <source>
        <dbReference type="PROSITE" id="PS51645"/>
    </source>
</evidence>
<dbReference type="PANTHER" id="PTHR10211:SF0">
    <property type="entry name" value="DEOXYRIBODIPYRIMIDINE PHOTO-LYASE"/>
    <property type="match status" value="1"/>
</dbReference>
<dbReference type="InterPro" id="IPR014729">
    <property type="entry name" value="Rossmann-like_a/b/a_fold"/>
</dbReference>
<keyword evidence="11 15" id="KW-0456">Lyase</keyword>
<dbReference type="InterPro" id="IPR052219">
    <property type="entry name" value="Photolyase_Class-2"/>
</dbReference>
<name>A0A7W0C7D6_9BACT</name>
<accession>A0A7W0C7D6</accession>
<gene>
    <name evidence="15" type="ORF">HNR65_000842</name>
</gene>
<evidence type="ECO:0000256" key="2">
    <source>
        <dbReference type="ARBA" id="ARBA00001974"/>
    </source>
</evidence>
<dbReference type="InterPro" id="IPR032673">
    <property type="entry name" value="DNA_photolyase_2_CS"/>
</dbReference>
<reference evidence="15 16" key="1">
    <citation type="submission" date="2020-07" db="EMBL/GenBank/DDBJ databases">
        <title>Genomic Encyclopedia of Type Strains, Phase IV (KMG-IV): sequencing the most valuable type-strain genomes for metagenomic binning, comparative biology and taxonomic classification.</title>
        <authorList>
            <person name="Goeker M."/>
        </authorList>
    </citation>
    <scope>NUCLEOTIDE SEQUENCE [LARGE SCALE GENOMIC DNA]</scope>
    <source>
        <strain evidence="15 16">DSM 17721</strain>
    </source>
</reference>
<feature type="domain" description="Photolyase/cryptochrome alpha/beta" evidence="14">
    <location>
        <begin position="19"/>
        <end position="147"/>
    </location>
</feature>
<protein>
    <recommendedName>
        <fullName evidence="5">Deoxyribodipyrimidine photo-lyase</fullName>
        <ecNumber evidence="4">4.1.99.3</ecNumber>
    </recommendedName>
    <alternativeName>
        <fullName evidence="12">DNA photolyase</fullName>
    </alternativeName>
</protein>
<comment type="similarity">
    <text evidence="3">Belongs to the DNA photolyase class-2 family.</text>
</comment>
<evidence type="ECO:0000256" key="5">
    <source>
        <dbReference type="ARBA" id="ARBA00014046"/>
    </source>
</evidence>
<evidence type="ECO:0000256" key="13">
    <source>
        <dbReference type="ARBA" id="ARBA00033999"/>
    </source>
</evidence>
<evidence type="ECO:0000256" key="1">
    <source>
        <dbReference type="ARBA" id="ARBA00001932"/>
    </source>
</evidence>
<dbReference type="AlphaFoldDB" id="A0A7W0C7D6"/>
<evidence type="ECO:0000256" key="7">
    <source>
        <dbReference type="ARBA" id="ARBA00022763"/>
    </source>
</evidence>
<evidence type="ECO:0000256" key="8">
    <source>
        <dbReference type="ARBA" id="ARBA00022827"/>
    </source>
</evidence>
<dbReference type="PROSITE" id="PS51645">
    <property type="entry name" value="PHR_CRY_ALPHA_BETA"/>
    <property type="match status" value="1"/>
</dbReference>
<keyword evidence="7" id="KW-0227">DNA damage</keyword>
<evidence type="ECO:0000313" key="16">
    <source>
        <dbReference type="Proteomes" id="UP000525298"/>
    </source>
</evidence>
<dbReference type="EMBL" id="JACDUS010000002">
    <property type="protein sequence ID" value="MBA2880524.1"/>
    <property type="molecule type" value="Genomic_DNA"/>
</dbReference>
<comment type="caution">
    <text evidence="15">The sequence shown here is derived from an EMBL/GenBank/DDBJ whole genome shotgun (WGS) entry which is preliminary data.</text>
</comment>
<dbReference type="SUPFAM" id="SSF52425">
    <property type="entry name" value="Cryptochrome/photolyase, N-terminal domain"/>
    <property type="match status" value="1"/>
</dbReference>
<keyword evidence="9" id="KW-0238">DNA-binding</keyword>
<dbReference type="Gene3D" id="3.40.50.620">
    <property type="entry name" value="HUPs"/>
    <property type="match status" value="1"/>
</dbReference>
<organism evidence="15 16">
    <name type="scientific">Desulfosalsimonas propionicica</name>
    <dbReference type="NCBI Taxonomy" id="332175"/>
    <lineage>
        <taxon>Bacteria</taxon>
        <taxon>Pseudomonadati</taxon>
        <taxon>Thermodesulfobacteriota</taxon>
        <taxon>Desulfobacteria</taxon>
        <taxon>Desulfobacterales</taxon>
        <taxon>Desulfosalsimonadaceae</taxon>
        <taxon>Desulfosalsimonas</taxon>
    </lineage>
</organism>
<keyword evidence="10" id="KW-0234">DNA repair</keyword>